<accession>A0A7R8ZFN5</accession>
<sequence>MGPARKIGTFLHPLAATTSLSTMLYAKVVMSSIVRGLSSGELTGPHVVVPTGITLGLRSEYCVVPKYGMAENIVTASTVLLNSAGTSLPGPSQGRNIDKRRKRFQQPSVSAFTCTLLPEMTGLPMAE</sequence>
<dbReference type="AlphaFoldDB" id="A0A7R8ZFN5"/>
<gene>
    <name evidence="1" type="ORF">TDIB3V08_LOCUS12043</name>
</gene>
<dbReference type="EMBL" id="OA577446">
    <property type="protein sequence ID" value="CAD7205893.1"/>
    <property type="molecule type" value="Genomic_DNA"/>
</dbReference>
<organism evidence="1">
    <name type="scientific">Timema douglasi</name>
    <name type="common">Walking stick</name>
    <dbReference type="NCBI Taxonomy" id="61478"/>
    <lineage>
        <taxon>Eukaryota</taxon>
        <taxon>Metazoa</taxon>
        <taxon>Ecdysozoa</taxon>
        <taxon>Arthropoda</taxon>
        <taxon>Hexapoda</taxon>
        <taxon>Insecta</taxon>
        <taxon>Pterygota</taxon>
        <taxon>Neoptera</taxon>
        <taxon>Polyneoptera</taxon>
        <taxon>Phasmatodea</taxon>
        <taxon>Timematodea</taxon>
        <taxon>Timematoidea</taxon>
        <taxon>Timematidae</taxon>
        <taxon>Timema</taxon>
    </lineage>
</organism>
<evidence type="ECO:0000313" key="1">
    <source>
        <dbReference type="EMBL" id="CAD7205893.1"/>
    </source>
</evidence>
<name>A0A7R8ZFN5_TIMDO</name>
<reference evidence="1" key="1">
    <citation type="submission" date="2020-11" db="EMBL/GenBank/DDBJ databases">
        <authorList>
            <person name="Tran Van P."/>
        </authorList>
    </citation>
    <scope>NUCLEOTIDE SEQUENCE</scope>
</reference>
<proteinExistence type="predicted"/>
<protein>
    <submittedName>
        <fullName evidence="1">Uncharacterized protein</fullName>
    </submittedName>
</protein>